<dbReference type="RefSeq" id="WP_306978216.1">
    <property type="nucleotide sequence ID" value="NZ_JAUSTQ010000017.1"/>
</dbReference>
<comment type="caution">
    <text evidence="2">The sequence shown here is derived from an EMBL/GenBank/DDBJ whole genome shotgun (WGS) entry which is preliminary data.</text>
</comment>
<keyword evidence="3" id="KW-1185">Reference proteome</keyword>
<dbReference type="SUPFAM" id="SSF47413">
    <property type="entry name" value="lambda repressor-like DNA-binding domains"/>
    <property type="match status" value="1"/>
</dbReference>
<accession>A0ABT9VIS4</accession>
<evidence type="ECO:0000313" key="2">
    <source>
        <dbReference type="EMBL" id="MDQ0160745.1"/>
    </source>
</evidence>
<gene>
    <name evidence="2" type="ORF">J2S77_002752</name>
</gene>
<dbReference type="Gene3D" id="1.10.260.40">
    <property type="entry name" value="lambda repressor-like DNA-binding domains"/>
    <property type="match status" value="1"/>
</dbReference>
<dbReference type="InterPro" id="IPR010982">
    <property type="entry name" value="Lambda_DNA-bd_dom_sf"/>
</dbReference>
<reference evidence="2 3" key="1">
    <citation type="submission" date="2023-07" db="EMBL/GenBank/DDBJ databases">
        <title>Genomic Encyclopedia of Type Strains, Phase IV (KMG-IV): sequencing the most valuable type-strain genomes for metagenomic binning, comparative biology and taxonomic classification.</title>
        <authorList>
            <person name="Goeker M."/>
        </authorList>
    </citation>
    <scope>NUCLEOTIDE SEQUENCE [LARGE SCALE GENOMIC DNA]</scope>
    <source>
        <strain evidence="2 3">DSM 16460</strain>
    </source>
</reference>
<proteinExistence type="predicted"/>
<dbReference type="CDD" id="cd00093">
    <property type="entry name" value="HTH_XRE"/>
    <property type="match status" value="1"/>
</dbReference>
<dbReference type="EMBL" id="JAUSTQ010000017">
    <property type="protein sequence ID" value="MDQ0160745.1"/>
    <property type="molecule type" value="Genomic_DNA"/>
</dbReference>
<evidence type="ECO:0000259" key="1">
    <source>
        <dbReference type="PROSITE" id="PS50943"/>
    </source>
</evidence>
<protein>
    <submittedName>
        <fullName evidence="2">Transcriptional regulator with XRE-family HTH domain</fullName>
    </submittedName>
</protein>
<dbReference type="SMART" id="SM00530">
    <property type="entry name" value="HTH_XRE"/>
    <property type="match status" value="1"/>
</dbReference>
<evidence type="ECO:0000313" key="3">
    <source>
        <dbReference type="Proteomes" id="UP001224359"/>
    </source>
</evidence>
<dbReference type="Proteomes" id="UP001224359">
    <property type="component" value="Unassembled WGS sequence"/>
</dbReference>
<name>A0ABT9VIS4_9BACI</name>
<dbReference type="PROSITE" id="PS50943">
    <property type="entry name" value="HTH_CROC1"/>
    <property type="match status" value="1"/>
</dbReference>
<dbReference type="InterPro" id="IPR001387">
    <property type="entry name" value="Cro/C1-type_HTH"/>
</dbReference>
<sequence>MESEEFVFGKIVQRHRLGLGWSLSHLGKQIGNVSAPYLNRLERGEKRNPSFTLAMDLIRVLNIDLKEVLFSLGYTDMEIDIDDQTTSIDEIIRVNDLALKDEDFQIELHYNEKEKLIHIIRALTHYISEPYEQIYQVIEESEQFKSLLNERSHFSVSINGNEYDVDIDSDVYKRIDYLRDLKESISTSLHERADIADIHDDSFTLDLPDKKVLCVKYNRQIKVVSLLD</sequence>
<organism evidence="2 3">
    <name type="scientific">Alkalibacillus salilacus</name>
    <dbReference type="NCBI Taxonomy" id="284582"/>
    <lineage>
        <taxon>Bacteria</taxon>
        <taxon>Bacillati</taxon>
        <taxon>Bacillota</taxon>
        <taxon>Bacilli</taxon>
        <taxon>Bacillales</taxon>
        <taxon>Bacillaceae</taxon>
        <taxon>Alkalibacillus</taxon>
    </lineage>
</organism>
<feature type="domain" description="HTH cro/C1-type" evidence="1">
    <location>
        <begin position="12"/>
        <end position="68"/>
    </location>
</feature>
<dbReference type="Pfam" id="PF01381">
    <property type="entry name" value="HTH_3"/>
    <property type="match status" value="1"/>
</dbReference>